<name>A0ACC3DNR3_9PEZI</name>
<sequence length="89" mass="8716">MATPATSSTPCTNNTYAGGSVSPAAEVTQANMNTASASPPSNHTAAPVAGLGGQSPMPAMTENGSSSASTTCAFDNHNCPLERNASETG</sequence>
<proteinExistence type="predicted"/>
<organism evidence="1 2">
    <name type="scientific">Coniosporium uncinatum</name>
    <dbReference type="NCBI Taxonomy" id="93489"/>
    <lineage>
        <taxon>Eukaryota</taxon>
        <taxon>Fungi</taxon>
        <taxon>Dikarya</taxon>
        <taxon>Ascomycota</taxon>
        <taxon>Pezizomycotina</taxon>
        <taxon>Dothideomycetes</taxon>
        <taxon>Dothideomycetes incertae sedis</taxon>
        <taxon>Coniosporium</taxon>
    </lineage>
</organism>
<keyword evidence="2" id="KW-1185">Reference proteome</keyword>
<dbReference type="Proteomes" id="UP001186974">
    <property type="component" value="Unassembled WGS sequence"/>
</dbReference>
<comment type="caution">
    <text evidence="1">The sequence shown here is derived from an EMBL/GenBank/DDBJ whole genome shotgun (WGS) entry which is preliminary data.</text>
</comment>
<feature type="non-terminal residue" evidence="1">
    <location>
        <position position="89"/>
    </location>
</feature>
<reference evidence="1" key="1">
    <citation type="submission" date="2024-09" db="EMBL/GenBank/DDBJ databases">
        <title>Black Yeasts Isolated from many extreme environments.</title>
        <authorList>
            <person name="Coleine C."/>
            <person name="Stajich J.E."/>
            <person name="Selbmann L."/>
        </authorList>
    </citation>
    <scope>NUCLEOTIDE SEQUENCE</scope>
    <source>
        <strain evidence="1">CCFEE 5737</strain>
    </source>
</reference>
<evidence type="ECO:0000313" key="2">
    <source>
        <dbReference type="Proteomes" id="UP001186974"/>
    </source>
</evidence>
<accession>A0ACC3DNR3</accession>
<evidence type="ECO:0000313" key="1">
    <source>
        <dbReference type="EMBL" id="KAK3078225.1"/>
    </source>
</evidence>
<dbReference type="EMBL" id="JAWDJW010002085">
    <property type="protein sequence ID" value="KAK3078225.1"/>
    <property type="molecule type" value="Genomic_DNA"/>
</dbReference>
<gene>
    <name evidence="1" type="ORF">LTS18_008115</name>
</gene>
<protein>
    <submittedName>
        <fullName evidence="1">Uncharacterized protein</fullName>
    </submittedName>
</protein>